<keyword evidence="1" id="KW-0106">Calcium</keyword>
<feature type="coiled-coil region" evidence="2">
    <location>
        <begin position="1006"/>
        <end position="1033"/>
    </location>
</feature>
<dbReference type="PROSITE" id="PS50031">
    <property type="entry name" value="EH"/>
    <property type="match status" value="2"/>
</dbReference>
<feature type="region of interest" description="Disordered" evidence="3">
    <location>
        <begin position="742"/>
        <end position="772"/>
    </location>
</feature>
<feature type="domain" description="EH" evidence="4">
    <location>
        <begin position="10"/>
        <end position="100"/>
    </location>
</feature>
<accession>A0ABS8VH71</accession>
<name>A0ABS8VH71_DATST</name>
<evidence type="ECO:0000256" key="1">
    <source>
        <dbReference type="ARBA" id="ARBA00022837"/>
    </source>
</evidence>
<feature type="domain" description="EH" evidence="4">
    <location>
        <begin position="378"/>
        <end position="461"/>
    </location>
</feature>
<dbReference type="Pfam" id="PF12763">
    <property type="entry name" value="EH"/>
    <property type="match status" value="2"/>
</dbReference>
<evidence type="ECO:0000256" key="3">
    <source>
        <dbReference type="SAM" id="MobiDB-lite"/>
    </source>
</evidence>
<dbReference type="EMBL" id="JACEIK010004682">
    <property type="protein sequence ID" value="MCD9646146.1"/>
    <property type="molecule type" value="Genomic_DNA"/>
</dbReference>
<dbReference type="PANTHER" id="PTHR11216">
    <property type="entry name" value="EH DOMAIN"/>
    <property type="match status" value="1"/>
</dbReference>
<dbReference type="InterPro" id="IPR029159">
    <property type="entry name" value="CA109-like"/>
</dbReference>
<dbReference type="CDD" id="cd00052">
    <property type="entry name" value="EH"/>
    <property type="match status" value="2"/>
</dbReference>
<feature type="compositionally biased region" description="Basic and acidic residues" evidence="3">
    <location>
        <begin position="813"/>
        <end position="832"/>
    </location>
</feature>
<dbReference type="InterPro" id="IPR002048">
    <property type="entry name" value="EF_hand_dom"/>
</dbReference>
<dbReference type="Gene3D" id="1.10.238.10">
    <property type="entry name" value="EF-hand"/>
    <property type="match status" value="2"/>
</dbReference>
<feature type="region of interest" description="Disordered" evidence="3">
    <location>
        <begin position="301"/>
        <end position="370"/>
    </location>
</feature>
<organism evidence="6 7">
    <name type="scientific">Datura stramonium</name>
    <name type="common">Jimsonweed</name>
    <name type="synonym">Common thornapple</name>
    <dbReference type="NCBI Taxonomy" id="4076"/>
    <lineage>
        <taxon>Eukaryota</taxon>
        <taxon>Viridiplantae</taxon>
        <taxon>Streptophyta</taxon>
        <taxon>Embryophyta</taxon>
        <taxon>Tracheophyta</taxon>
        <taxon>Spermatophyta</taxon>
        <taxon>Magnoliopsida</taxon>
        <taxon>eudicotyledons</taxon>
        <taxon>Gunneridae</taxon>
        <taxon>Pentapetalae</taxon>
        <taxon>asterids</taxon>
        <taxon>lamiids</taxon>
        <taxon>Solanales</taxon>
        <taxon>Solanaceae</taxon>
        <taxon>Solanoideae</taxon>
        <taxon>Datureae</taxon>
        <taxon>Datura</taxon>
    </lineage>
</organism>
<dbReference type="SUPFAM" id="SSF47473">
    <property type="entry name" value="EF-hand"/>
    <property type="match status" value="2"/>
</dbReference>
<feature type="compositionally biased region" description="Polar residues" evidence="3">
    <location>
        <begin position="318"/>
        <end position="346"/>
    </location>
</feature>
<feature type="domain" description="EF-hand" evidence="5">
    <location>
        <begin position="9"/>
        <end position="44"/>
    </location>
</feature>
<feature type="compositionally biased region" description="Basic and acidic residues" evidence="3">
    <location>
        <begin position="788"/>
        <end position="804"/>
    </location>
</feature>
<dbReference type="Proteomes" id="UP000823775">
    <property type="component" value="Unassembled WGS sequence"/>
</dbReference>
<dbReference type="InterPro" id="IPR011992">
    <property type="entry name" value="EF-hand-dom_pair"/>
</dbReference>
<proteinExistence type="predicted"/>
<gene>
    <name evidence="6" type="ORF">HAX54_035714</name>
</gene>
<dbReference type="PANTHER" id="PTHR11216:SF137">
    <property type="entry name" value="CALCIUM-BINDING EF HAND FAMILY PROTEIN"/>
    <property type="match status" value="1"/>
</dbReference>
<dbReference type="PROSITE" id="PS00018">
    <property type="entry name" value="EF_HAND_1"/>
    <property type="match status" value="1"/>
</dbReference>
<dbReference type="Pfam" id="PF15011">
    <property type="entry name" value="CA109-like"/>
    <property type="match status" value="1"/>
</dbReference>
<keyword evidence="7" id="KW-1185">Reference proteome</keyword>
<dbReference type="InterPro" id="IPR018247">
    <property type="entry name" value="EF_Hand_1_Ca_BS"/>
</dbReference>
<comment type="caution">
    <text evidence="6">The sequence shown here is derived from an EMBL/GenBank/DDBJ whole genome shotgun (WGS) entry which is preliminary data.</text>
</comment>
<dbReference type="SMART" id="SM00054">
    <property type="entry name" value="EFh"/>
    <property type="match status" value="4"/>
</dbReference>
<sequence>MAGASQGGPNMDQFEVYFRRADLDQDGRISGVEAVGFLKGSNLPQAVLAQIWTHADQSRTGYLSRPEFYNALKLVTVAQSKRELTPDIVKAALYGPASAKIPAPQINLAAIASPQLNSVGAATAQQMGAGVPTASQNLGIRGQLPHTTGMNQQYLTSQASHLVRPPIPTAATASRPQQFVAGMNFPRGGSLTGPGLPNPNSSNDYLGSRQAAISTGPTMQPPNRGMSPLIPPVTQTLQGSLSLPSMTANTKVTGGSGNGFDSDTMFGGETFSASQSVPKKSSSTPNFSLISAPTSSAMVPVTTDSQTSAKPDPFAAFNTFTRQSPGNQQQATPSESQTNQQVSGQNIVPVPSSGTPGGSVHPTPEQSQVPWPKMTRAGVQKYAKVFMEVDSDRDGKISGQQARDLFLNWRLPREVLKQVWDLADQDNDSMLSLREFCVALYLMERYREGRSLPSTLPNSVMLDETLLALAGPPTAAYGSTGWGPVSGVRPPHGLPGVQPVAHPGLRPPMPGALPQSDRGMQFNQQNARATSMDNSHMDQLSNGEQNMLESKGEDTAAGEKKDESKDNMLLDSKEKLEFYRTKMQDLVLYKSRCDNRLNEITERALADKREAELLAKKYEEKYKQVAEIASKLTIEEASFRDTQERKLELQQAITKMEQGGSTDGILQVRADRIQHDLEELLKALADRCKKHELNMKSTALIELPPGWQPGIPEISAVWDEDWDKFEDEGFSFDVAVPANSKSISIQQESSPTHSESHDSMSNADAKSENYSAKANNNTVETDLMYMHSDEESKSTQGSPRERTAFDSPSGEYSDNHFGKSFKTESETDRFDEPGWGTFDNNDDVDSVWGFNAKESDHVKHGEKHFFDSTDFGGSPVRTESPGAESRYQKNSPFTFEDSVPGSPLSRAGNSPRYSVGSKDPFFDSFSRYDSFSTHDRGSSPRKETLARFDSISSASGFDHNRGYSFDDTDPFGSSGPFKSKLILLRRLRTTTLPPSFSPASSGGLGKLEMETIIKKYQQRFRKVKEEMENWDELQSRLLSQFTNASSIIQRLQILQDSKNYGALRCVEGIQEAVLLKQMNSLQAILLSMNGTLEKFHSVVLSLDKMVRDGRQLIKGGSVQKNVKQLQLRVGIKPSIADCLDGLQLLYEMHQSEYRLKLSVISAISAVALKPCATDDLGALQQLLVDQPNIPKEEVQVIFDIIFAEEMA</sequence>
<evidence type="ECO:0000259" key="5">
    <source>
        <dbReference type="PROSITE" id="PS50222"/>
    </source>
</evidence>
<feature type="coiled-coil region" evidence="2">
    <location>
        <begin position="601"/>
        <end position="635"/>
    </location>
</feature>
<keyword evidence="2" id="KW-0175">Coiled coil</keyword>
<evidence type="ECO:0000259" key="4">
    <source>
        <dbReference type="PROSITE" id="PS50031"/>
    </source>
</evidence>
<dbReference type="InterPro" id="IPR000261">
    <property type="entry name" value="EH_dom"/>
</dbReference>
<dbReference type="SMART" id="SM00027">
    <property type="entry name" value="EH"/>
    <property type="match status" value="2"/>
</dbReference>
<feature type="region of interest" description="Disordered" evidence="3">
    <location>
        <begin position="788"/>
        <end position="838"/>
    </location>
</feature>
<evidence type="ECO:0000313" key="6">
    <source>
        <dbReference type="EMBL" id="MCD9646146.1"/>
    </source>
</evidence>
<protein>
    <submittedName>
        <fullName evidence="6">Uncharacterized protein</fullName>
    </submittedName>
</protein>
<evidence type="ECO:0000256" key="2">
    <source>
        <dbReference type="SAM" id="Coils"/>
    </source>
</evidence>
<evidence type="ECO:0000313" key="7">
    <source>
        <dbReference type="Proteomes" id="UP000823775"/>
    </source>
</evidence>
<feature type="region of interest" description="Disordered" evidence="3">
    <location>
        <begin position="864"/>
        <end position="913"/>
    </location>
</feature>
<feature type="domain" description="EF-hand" evidence="5">
    <location>
        <begin position="411"/>
        <end position="446"/>
    </location>
</feature>
<dbReference type="PROSITE" id="PS50222">
    <property type="entry name" value="EF_HAND_2"/>
    <property type="match status" value="2"/>
</dbReference>
<reference evidence="6 7" key="1">
    <citation type="journal article" date="2021" name="BMC Genomics">
        <title>Datura genome reveals duplications of psychoactive alkaloid biosynthetic genes and high mutation rate following tissue culture.</title>
        <authorList>
            <person name="Rajewski A."/>
            <person name="Carter-House D."/>
            <person name="Stajich J."/>
            <person name="Litt A."/>
        </authorList>
    </citation>
    <scope>NUCLEOTIDE SEQUENCE [LARGE SCALE GENOMIC DNA]</scope>
    <source>
        <strain evidence="6">AR-01</strain>
    </source>
</reference>